<reference evidence="3" key="1">
    <citation type="journal article" date="2005" name="Nature">
        <title>The map-based sequence of the rice genome.</title>
        <authorList>
            <consortium name="International rice genome sequencing project (IRGSP)"/>
            <person name="Matsumoto T."/>
            <person name="Wu J."/>
            <person name="Kanamori H."/>
            <person name="Katayose Y."/>
            <person name="Fujisawa M."/>
            <person name="Namiki N."/>
            <person name="Mizuno H."/>
            <person name="Yamamoto K."/>
            <person name="Antonio B.A."/>
            <person name="Baba T."/>
            <person name="Sakata K."/>
            <person name="Nagamura Y."/>
            <person name="Aoki H."/>
            <person name="Arikawa K."/>
            <person name="Arita K."/>
            <person name="Bito T."/>
            <person name="Chiden Y."/>
            <person name="Fujitsuka N."/>
            <person name="Fukunaka R."/>
            <person name="Hamada M."/>
            <person name="Harada C."/>
            <person name="Hayashi A."/>
            <person name="Hijishita S."/>
            <person name="Honda M."/>
            <person name="Hosokawa S."/>
            <person name="Ichikawa Y."/>
            <person name="Idonuma A."/>
            <person name="Iijima M."/>
            <person name="Ikeda M."/>
            <person name="Ikeno M."/>
            <person name="Ito K."/>
            <person name="Ito S."/>
            <person name="Ito T."/>
            <person name="Ito Y."/>
            <person name="Ito Y."/>
            <person name="Iwabuchi A."/>
            <person name="Kamiya K."/>
            <person name="Karasawa W."/>
            <person name="Kurita K."/>
            <person name="Katagiri S."/>
            <person name="Kikuta A."/>
            <person name="Kobayashi H."/>
            <person name="Kobayashi N."/>
            <person name="Machita K."/>
            <person name="Maehara T."/>
            <person name="Masukawa M."/>
            <person name="Mizubayashi T."/>
            <person name="Mukai Y."/>
            <person name="Nagasaki H."/>
            <person name="Nagata Y."/>
            <person name="Naito S."/>
            <person name="Nakashima M."/>
            <person name="Nakama Y."/>
            <person name="Nakamichi Y."/>
            <person name="Nakamura M."/>
            <person name="Meguro A."/>
            <person name="Negishi M."/>
            <person name="Ohta I."/>
            <person name="Ohta T."/>
            <person name="Okamoto M."/>
            <person name="Ono N."/>
            <person name="Saji S."/>
            <person name="Sakaguchi M."/>
            <person name="Sakai K."/>
            <person name="Shibata M."/>
            <person name="Shimokawa T."/>
            <person name="Song J."/>
            <person name="Takazaki Y."/>
            <person name="Terasawa K."/>
            <person name="Tsugane M."/>
            <person name="Tsuji K."/>
            <person name="Ueda S."/>
            <person name="Waki K."/>
            <person name="Yamagata H."/>
            <person name="Yamamoto M."/>
            <person name="Yamamoto S."/>
            <person name="Yamane H."/>
            <person name="Yoshiki S."/>
            <person name="Yoshihara R."/>
            <person name="Yukawa K."/>
            <person name="Zhong H."/>
            <person name="Yano M."/>
            <person name="Yuan Q."/>
            <person name="Ouyang S."/>
            <person name="Liu J."/>
            <person name="Jones K.M."/>
            <person name="Gansberger K."/>
            <person name="Moffat K."/>
            <person name="Hill J."/>
            <person name="Bera J."/>
            <person name="Fadrosh D."/>
            <person name="Jin S."/>
            <person name="Johri S."/>
            <person name="Kim M."/>
            <person name="Overton L."/>
            <person name="Reardon M."/>
            <person name="Tsitrin T."/>
            <person name="Vuong H."/>
            <person name="Weaver B."/>
            <person name="Ciecko A."/>
            <person name="Tallon L."/>
            <person name="Jackson J."/>
            <person name="Pai G."/>
            <person name="Aken S.V."/>
            <person name="Utterback T."/>
            <person name="Reidmuller S."/>
            <person name="Feldblyum T."/>
            <person name="Hsiao J."/>
            <person name="Zismann V."/>
            <person name="Iobst S."/>
            <person name="de Vazeille A.R."/>
            <person name="Buell C.R."/>
            <person name="Ying K."/>
            <person name="Li Y."/>
            <person name="Lu T."/>
            <person name="Huang Y."/>
            <person name="Zhao Q."/>
            <person name="Feng Q."/>
            <person name="Zhang L."/>
            <person name="Zhu J."/>
            <person name="Weng Q."/>
            <person name="Mu J."/>
            <person name="Lu Y."/>
            <person name="Fan D."/>
            <person name="Liu Y."/>
            <person name="Guan J."/>
            <person name="Zhang Y."/>
            <person name="Yu S."/>
            <person name="Liu X."/>
            <person name="Zhang Y."/>
            <person name="Hong G."/>
            <person name="Han B."/>
            <person name="Choisne N."/>
            <person name="Demange N."/>
            <person name="Orjeda G."/>
            <person name="Samain S."/>
            <person name="Cattolico L."/>
            <person name="Pelletier E."/>
            <person name="Couloux A."/>
            <person name="Segurens B."/>
            <person name="Wincker P."/>
            <person name="D'Hont A."/>
            <person name="Scarpelli C."/>
            <person name="Weissenbach J."/>
            <person name="Salanoubat M."/>
            <person name="Quetier F."/>
            <person name="Yu Y."/>
            <person name="Kim H.R."/>
            <person name="Rambo T."/>
            <person name="Currie J."/>
            <person name="Collura K."/>
            <person name="Luo M."/>
            <person name="Yang T."/>
            <person name="Ammiraju J.S.S."/>
            <person name="Engler F."/>
            <person name="Soderlund C."/>
            <person name="Wing R.A."/>
            <person name="Palmer L.E."/>
            <person name="de la Bastide M."/>
            <person name="Spiegel L."/>
            <person name="Nascimento L."/>
            <person name="Zutavern T."/>
            <person name="O'Shaughnessy A."/>
            <person name="Dike S."/>
            <person name="Dedhia N."/>
            <person name="Preston R."/>
            <person name="Balija V."/>
            <person name="McCombie W.R."/>
            <person name="Chow T."/>
            <person name="Chen H."/>
            <person name="Chung M."/>
            <person name="Chen C."/>
            <person name="Shaw J."/>
            <person name="Wu H."/>
            <person name="Hsiao K."/>
            <person name="Chao Y."/>
            <person name="Chu M."/>
            <person name="Cheng C."/>
            <person name="Hour A."/>
            <person name="Lee P."/>
            <person name="Lin S."/>
            <person name="Lin Y."/>
            <person name="Liou J."/>
            <person name="Liu S."/>
            <person name="Hsing Y."/>
            <person name="Raghuvanshi S."/>
            <person name="Mohanty A."/>
            <person name="Bharti A.K."/>
            <person name="Gaur A."/>
            <person name="Gupta V."/>
            <person name="Kumar D."/>
            <person name="Ravi V."/>
            <person name="Vij S."/>
            <person name="Kapur A."/>
            <person name="Khurana P."/>
            <person name="Khurana P."/>
            <person name="Khurana J.P."/>
            <person name="Tyagi A.K."/>
            <person name="Gaikwad K."/>
            <person name="Singh A."/>
            <person name="Dalal V."/>
            <person name="Srivastava S."/>
            <person name="Dixit A."/>
            <person name="Pal A.K."/>
            <person name="Ghazi I.A."/>
            <person name="Yadav M."/>
            <person name="Pandit A."/>
            <person name="Bhargava A."/>
            <person name="Sureshbabu K."/>
            <person name="Batra K."/>
            <person name="Sharma T.R."/>
            <person name="Mohapatra T."/>
            <person name="Singh N.K."/>
            <person name="Messing J."/>
            <person name="Nelson A.B."/>
            <person name="Fuks G."/>
            <person name="Kavchok S."/>
            <person name="Keizer G."/>
            <person name="Linton E."/>
            <person name="Llaca V."/>
            <person name="Song R."/>
            <person name="Tanyolac B."/>
            <person name="Young S."/>
            <person name="Ho-Il K."/>
            <person name="Hahn J.H."/>
            <person name="Sangsakoo G."/>
            <person name="Vanavichit A."/>
            <person name="de Mattos Luiz.A.T."/>
            <person name="Zimmer P.D."/>
            <person name="Malone G."/>
            <person name="Dellagostin O."/>
            <person name="de Oliveira A.C."/>
            <person name="Bevan M."/>
            <person name="Bancroft I."/>
            <person name="Minx P."/>
            <person name="Cordum H."/>
            <person name="Wilson R."/>
            <person name="Cheng Z."/>
            <person name="Jin W."/>
            <person name="Jiang J."/>
            <person name="Leong S.A."/>
            <person name="Iwama H."/>
            <person name="Gojobori T."/>
            <person name="Itoh T."/>
            <person name="Niimura Y."/>
            <person name="Fujii Y."/>
            <person name="Habara T."/>
            <person name="Sakai H."/>
            <person name="Sato Y."/>
            <person name="Wilson G."/>
            <person name="Kumar K."/>
            <person name="McCouch S."/>
            <person name="Juretic N."/>
            <person name="Hoen D."/>
            <person name="Wright S."/>
            <person name="Bruskiewich R."/>
            <person name="Bureau T."/>
            <person name="Miyao A."/>
            <person name="Hirochika H."/>
            <person name="Nishikawa T."/>
            <person name="Kadowaki K."/>
            <person name="Sugiura M."/>
            <person name="Burr B."/>
            <person name="Sasaki T."/>
        </authorList>
    </citation>
    <scope>NUCLEOTIDE SEQUENCE [LARGE SCALE GENOMIC DNA]</scope>
    <source>
        <strain evidence="3">cv. Nipponbare</strain>
    </source>
</reference>
<dbReference type="AlphaFoldDB" id="A0A0N7KLM0"/>
<dbReference type="Gramene" id="Os06t0172675-00">
    <property type="protein sequence ID" value="Os06t0172675-00"/>
    <property type="gene ID" value="Os06g0172675"/>
</dbReference>
<feature type="compositionally biased region" description="Basic and acidic residues" evidence="1">
    <location>
        <begin position="122"/>
        <end position="138"/>
    </location>
</feature>
<organism evidence="2 3">
    <name type="scientific">Oryza sativa subsp. japonica</name>
    <name type="common">Rice</name>
    <dbReference type="NCBI Taxonomy" id="39947"/>
    <lineage>
        <taxon>Eukaryota</taxon>
        <taxon>Viridiplantae</taxon>
        <taxon>Streptophyta</taxon>
        <taxon>Embryophyta</taxon>
        <taxon>Tracheophyta</taxon>
        <taxon>Spermatophyta</taxon>
        <taxon>Magnoliopsida</taxon>
        <taxon>Liliopsida</taxon>
        <taxon>Poales</taxon>
        <taxon>Poaceae</taxon>
        <taxon>BOP clade</taxon>
        <taxon>Oryzoideae</taxon>
        <taxon>Oryzeae</taxon>
        <taxon>Oryzinae</taxon>
        <taxon>Oryza</taxon>
        <taxon>Oryza sativa</taxon>
    </lineage>
</organism>
<feature type="compositionally biased region" description="Basic and acidic residues" evidence="1">
    <location>
        <begin position="1"/>
        <end position="13"/>
    </location>
</feature>
<feature type="non-terminal residue" evidence="2">
    <location>
        <position position="153"/>
    </location>
</feature>
<feature type="region of interest" description="Disordered" evidence="1">
    <location>
        <begin position="81"/>
        <end position="153"/>
    </location>
</feature>
<sequence>AAERRAEEGARRHPGERRRHGATELAIVRHVELRELRQHQVTGERAIEAVAVEVQRGQAREPAELRRDAAVEAVPGEVHLLEQRQREEPLRQPAGEPVPGEVQRPELDAAADVRGDPAGYRVRPERQRPQRGEVADRAHGHRSSQALPGEPEL</sequence>
<dbReference type="EMBL" id="AP014962">
    <property type="protein sequence ID" value="BAS96393.1"/>
    <property type="molecule type" value="Genomic_DNA"/>
</dbReference>
<evidence type="ECO:0000256" key="1">
    <source>
        <dbReference type="SAM" id="MobiDB-lite"/>
    </source>
</evidence>
<evidence type="ECO:0000313" key="2">
    <source>
        <dbReference type="EMBL" id="BAS96393.1"/>
    </source>
</evidence>
<name>A0A0N7KLM0_ORYSJ</name>
<dbReference type="PaxDb" id="39947-A0A0N7KLM0"/>
<reference evidence="2 3" key="3">
    <citation type="journal article" date="2013" name="Rice">
        <title>Improvement of the Oryza sativa Nipponbare reference genome using next generation sequence and optical map data.</title>
        <authorList>
            <person name="Kawahara Y."/>
            <person name="de la Bastide M."/>
            <person name="Hamilton J.P."/>
            <person name="Kanamori H."/>
            <person name="McCombie W.R."/>
            <person name="Ouyang S."/>
            <person name="Schwartz D.C."/>
            <person name="Tanaka T."/>
            <person name="Wu J."/>
            <person name="Zhou S."/>
            <person name="Childs K.L."/>
            <person name="Davidson R.M."/>
            <person name="Lin H."/>
            <person name="Quesada-Ocampo L."/>
            <person name="Vaillancourt B."/>
            <person name="Sakai H."/>
            <person name="Lee S.S."/>
            <person name="Kim J."/>
            <person name="Numa H."/>
            <person name="Itoh T."/>
            <person name="Buell C.R."/>
            <person name="Matsumoto T."/>
        </authorList>
    </citation>
    <scope>NUCLEOTIDE SEQUENCE [LARGE SCALE GENOMIC DNA]</scope>
    <source>
        <strain evidence="3">cv. Nipponbare</strain>
    </source>
</reference>
<protein>
    <submittedName>
        <fullName evidence="2">Os06g0172675 protein</fullName>
    </submittedName>
</protein>
<proteinExistence type="predicted"/>
<gene>
    <name evidence="2" type="ordered locus">Os06g0172675</name>
    <name evidence="2" type="ORF">OSNPB_060172675</name>
</gene>
<feature type="non-terminal residue" evidence="2">
    <location>
        <position position="1"/>
    </location>
</feature>
<evidence type="ECO:0000313" key="3">
    <source>
        <dbReference type="Proteomes" id="UP000059680"/>
    </source>
</evidence>
<feature type="compositionally biased region" description="Basic and acidic residues" evidence="1">
    <location>
        <begin position="81"/>
        <end position="90"/>
    </location>
</feature>
<accession>A0A0N7KLM0</accession>
<keyword evidence="3" id="KW-1185">Reference proteome</keyword>
<feature type="compositionally biased region" description="Basic and acidic residues" evidence="1">
    <location>
        <begin position="103"/>
        <end position="115"/>
    </location>
</feature>
<dbReference type="InParanoid" id="A0A0N7KLM0"/>
<feature type="region of interest" description="Disordered" evidence="1">
    <location>
        <begin position="1"/>
        <end position="22"/>
    </location>
</feature>
<reference evidence="2 3" key="2">
    <citation type="journal article" date="2013" name="Plant Cell Physiol.">
        <title>Rice Annotation Project Database (RAP-DB): an integrative and interactive database for rice genomics.</title>
        <authorList>
            <person name="Sakai H."/>
            <person name="Lee S.S."/>
            <person name="Tanaka T."/>
            <person name="Numa H."/>
            <person name="Kim J."/>
            <person name="Kawahara Y."/>
            <person name="Wakimoto H."/>
            <person name="Yang C.C."/>
            <person name="Iwamoto M."/>
            <person name="Abe T."/>
            <person name="Yamada Y."/>
            <person name="Muto A."/>
            <person name="Inokuchi H."/>
            <person name="Ikemura T."/>
            <person name="Matsumoto T."/>
            <person name="Sasaki T."/>
            <person name="Itoh T."/>
        </authorList>
    </citation>
    <scope>NUCLEOTIDE SEQUENCE [LARGE SCALE GENOMIC DNA]</scope>
    <source>
        <strain evidence="3">cv. Nipponbare</strain>
    </source>
</reference>
<dbReference type="Proteomes" id="UP000059680">
    <property type="component" value="Chromosome 6"/>
</dbReference>